<name>A0ABZ0GLK9_9GAMM</name>
<evidence type="ECO:0000313" key="7">
    <source>
        <dbReference type="EMBL" id="WOH36442.1"/>
    </source>
</evidence>
<evidence type="ECO:0000313" key="8">
    <source>
        <dbReference type="Proteomes" id="UP001301442"/>
    </source>
</evidence>
<sequence>MNNLKINKSLIPCMPLAAMIFAGASFSSTSFANDISQNLRNNTQAVVSTENYFEIGLMHIVRDEATFRDSGGKSSNSSTDLIINGNYAWNNLFIENYSESGHGIVFGYNAFNNDHWSFDLMATTDWAESSFESNGRYSDDKSEFMVGGRLSGYWGNNIVQFSLNQDASGDHDGTTASALIGRSWQYRNWNFHGIIGAEYVSAKLNDYYVGVSAETAATTSLDDYEADASVNFSTEIGVTYPITEDWVFRATARAVTRSDEITDSPKFSKLDSVATSFRTSLSYVF</sequence>
<accession>A0ABZ0GLK9</accession>
<dbReference type="PANTHER" id="PTHR38776:SF1">
    <property type="entry name" value="MLTA-INTERACTING PROTEIN-RELATED"/>
    <property type="match status" value="1"/>
</dbReference>
<evidence type="ECO:0000256" key="5">
    <source>
        <dbReference type="ARBA" id="ARBA00023237"/>
    </source>
</evidence>
<evidence type="ECO:0000256" key="2">
    <source>
        <dbReference type="ARBA" id="ARBA00005722"/>
    </source>
</evidence>
<dbReference type="RefSeq" id="WP_348395255.1">
    <property type="nucleotide sequence ID" value="NZ_CP136600.1"/>
</dbReference>
<dbReference type="Pfam" id="PF06629">
    <property type="entry name" value="MipA"/>
    <property type="match status" value="1"/>
</dbReference>
<evidence type="ECO:0000256" key="6">
    <source>
        <dbReference type="SAM" id="SignalP"/>
    </source>
</evidence>
<feature type="signal peptide" evidence="6">
    <location>
        <begin position="1"/>
        <end position="32"/>
    </location>
</feature>
<dbReference type="Proteomes" id="UP001301442">
    <property type="component" value="Chromosome"/>
</dbReference>
<gene>
    <name evidence="7" type="ORF">RI844_13810</name>
</gene>
<evidence type="ECO:0000256" key="4">
    <source>
        <dbReference type="ARBA" id="ARBA00023136"/>
    </source>
</evidence>
<dbReference type="EMBL" id="CP136600">
    <property type="protein sequence ID" value="WOH36442.1"/>
    <property type="molecule type" value="Genomic_DNA"/>
</dbReference>
<comment type="similarity">
    <text evidence="2">Belongs to the MipA/OmpV family.</text>
</comment>
<dbReference type="PANTHER" id="PTHR38776">
    <property type="entry name" value="MLTA-INTERACTING PROTEIN-RELATED"/>
    <property type="match status" value="1"/>
</dbReference>
<evidence type="ECO:0000256" key="3">
    <source>
        <dbReference type="ARBA" id="ARBA00022729"/>
    </source>
</evidence>
<keyword evidence="3 6" id="KW-0732">Signal</keyword>
<proteinExistence type="inferred from homology"/>
<feature type="chain" id="PRO_5045427318" evidence="6">
    <location>
        <begin position="33"/>
        <end position="285"/>
    </location>
</feature>
<keyword evidence="5" id="KW-0998">Cell outer membrane</keyword>
<comment type="subcellular location">
    <subcellularLocation>
        <location evidence="1">Cell outer membrane</location>
    </subcellularLocation>
</comment>
<organism evidence="7 8">
    <name type="scientific">Thalassotalea fonticola</name>
    <dbReference type="NCBI Taxonomy" id="3065649"/>
    <lineage>
        <taxon>Bacteria</taxon>
        <taxon>Pseudomonadati</taxon>
        <taxon>Pseudomonadota</taxon>
        <taxon>Gammaproteobacteria</taxon>
        <taxon>Alteromonadales</taxon>
        <taxon>Colwelliaceae</taxon>
        <taxon>Thalassotalea</taxon>
    </lineage>
</organism>
<protein>
    <submittedName>
        <fullName evidence="7">MipA/OmpV family protein</fullName>
    </submittedName>
</protein>
<dbReference type="InterPro" id="IPR010583">
    <property type="entry name" value="MipA"/>
</dbReference>
<keyword evidence="8" id="KW-1185">Reference proteome</keyword>
<reference evidence="7 8" key="1">
    <citation type="submission" date="2023-09" db="EMBL/GenBank/DDBJ databases">
        <authorList>
            <person name="Qi X."/>
        </authorList>
    </citation>
    <scope>NUCLEOTIDE SEQUENCE [LARGE SCALE GENOMIC DNA]</scope>
    <source>
        <strain evidence="7 8">S1-1</strain>
    </source>
</reference>
<keyword evidence="4" id="KW-0472">Membrane</keyword>
<evidence type="ECO:0000256" key="1">
    <source>
        <dbReference type="ARBA" id="ARBA00004442"/>
    </source>
</evidence>